<dbReference type="Proteomes" id="UP000018948">
    <property type="component" value="Unassembled WGS sequence"/>
</dbReference>
<name>W2YFQ7_PHYNI</name>
<dbReference type="OrthoDB" id="120777at2759"/>
<dbReference type="AlphaFoldDB" id="W2YFQ7"/>
<reference evidence="1 2" key="1">
    <citation type="submission" date="2013-11" db="EMBL/GenBank/DDBJ databases">
        <title>The Genome Sequence of Phytophthora parasitica P10297.</title>
        <authorList>
            <consortium name="The Broad Institute Genomics Platform"/>
            <person name="Russ C."/>
            <person name="Tyler B."/>
            <person name="Panabieres F."/>
            <person name="Shan W."/>
            <person name="Tripathy S."/>
            <person name="Grunwald N."/>
            <person name="Machado M."/>
            <person name="Johnson C.S."/>
            <person name="Walker B."/>
            <person name="Young S.K."/>
            <person name="Zeng Q."/>
            <person name="Gargeya S."/>
            <person name="Fitzgerald M."/>
            <person name="Haas B."/>
            <person name="Abouelleil A."/>
            <person name="Allen A.W."/>
            <person name="Alvarado L."/>
            <person name="Arachchi H.M."/>
            <person name="Berlin A.M."/>
            <person name="Chapman S.B."/>
            <person name="Gainer-Dewar J."/>
            <person name="Goldberg J."/>
            <person name="Griggs A."/>
            <person name="Gujja S."/>
            <person name="Hansen M."/>
            <person name="Howarth C."/>
            <person name="Imamovic A."/>
            <person name="Ireland A."/>
            <person name="Larimer J."/>
            <person name="McCowan C."/>
            <person name="Murphy C."/>
            <person name="Pearson M."/>
            <person name="Poon T.W."/>
            <person name="Priest M."/>
            <person name="Roberts A."/>
            <person name="Saif S."/>
            <person name="Shea T."/>
            <person name="Sisk P."/>
            <person name="Sykes S."/>
            <person name="Wortman J."/>
            <person name="Nusbaum C."/>
            <person name="Birren B."/>
        </authorList>
    </citation>
    <scope>NUCLEOTIDE SEQUENCE [LARGE SCALE GENOMIC DNA]</scope>
    <source>
        <strain evidence="1 2">P10297</strain>
    </source>
</reference>
<organism evidence="1 2">
    <name type="scientific">Phytophthora nicotianae P10297</name>
    <dbReference type="NCBI Taxonomy" id="1317064"/>
    <lineage>
        <taxon>Eukaryota</taxon>
        <taxon>Sar</taxon>
        <taxon>Stramenopiles</taxon>
        <taxon>Oomycota</taxon>
        <taxon>Peronosporomycetes</taxon>
        <taxon>Peronosporales</taxon>
        <taxon>Peronosporaceae</taxon>
        <taxon>Phytophthora</taxon>
    </lineage>
</organism>
<evidence type="ECO:0000313" key="2">
    <source>
        <dbReference type="Proteomes" id="UP000018948"/>
    </source>
</evidence>
<protein>
    <submittedName>
        <fullName evidence="1">Uncharacterized protein</fullName>
    </submittedName>
</protein>
<comment type="caution">
    <text evidence="1">The sequence shown here is derived from an EMBL/GenBank/DDBJ whole genome shotgun (WGS) entry which is preliminary data.</text>
</comment>
<gene>
    <name evidence="1" type="ORF">F442_17754</name>
</gene>
<dbReference type="EMBL" id="ANIY01003699">
    <property type="protein sequence ID" value="ETP33776.1"/>
    <property type="molecule type" value="Genomic_DNA"/>
</dbReference>
<sequence>MANGVENSLRLISSTAAIEALQSQRPVAPGTLRTFMNDVGDKISNMQAEFTRSRAYSYGEPKKRVGVMPDFSRILCDLLLEADDSALVNEFFTKVCSNARAKDNLVPTIIALVRKYQWSDISQAVLSSLEEKTEATSYSFGRMTEVGDASLVVKLQILDGLDDGTALGSLWKWVIRSADKSTFDTLAEKFQQLEPSQLRLVVEAISEHVGGIDSSDEKFEVLTSIAAVRMTWLKSQVQGHTVKPFSWEMPNAVFPDNARIQAFLRGHEMPMTTTGVRVFSGLPAARKYANSAQQTNCSFKMEPGGRGKDAYVTITKTRTWYNKQHGDAELYKDELKLLTDRFGDVTSPPLNVLALDHETIEAKVGLASR</sequence>
<accession>W2YFQ7</accession>
<evidence type="ECO:0000313" key="1">
    <source>
        <dbReference type="EMBL" id="ETP33776.1"/>
    </source>
</evidence>
<proteinExistence type="predicted"/>